<dbReference type="KEGG" id="chya:V22_06100"/>
<dbReference type="EMBL" id="CP036316">
    <property type="protein sequence ID" value="QDT63389.1"/>
    <property type="molecule type" value="Genomic_DNA"/>
</dbReference>
<reference evidence="1 2" key="1">
    <citation type="submission" date="2019-02" db="EMBL/GenBank/DDBJ databases">
        <title>Deep-cultivation of Planctomycetes and their phenomic and genomic characterization uncovers novel biology.</title>
        <authorList>
            <person name="Wiegand S."/>
            <person name="Jogler M."/>
            <person name="Boedeker C."/>
            <person name="Pinto D."/>
            <person name="Vollmers J."/>
            <person name="Rivas-Marin E."/>
            <person name="Kohn T."/>
            <person name="Peeters S.H."/>
            <person name="Heuer A."/>
            <person name="Rast P."/>
            <person name="Oberbeckmann S."/>
            <person name="Bunk B."/>
            <person name="Jeske O."/>
            <person name="Meyerdierks A."/>
            <person name="Storesund J.E."/>
            <person name="Kallscheuer N."/>
            <person name="Luecker S."/>
            <person name="Lage O.M."/>
            <person name="Pohl T."/>
            <person name="Merkel B.J."/>
            <person name="Hornburger P."/>
            <person name="Mueller R.-W."/>
            <person name="Bruemmer F."/>
            <person name="Labrenz M."/>
            <person name="Spormann A.M."/>
            <person name="Op den Camp H."/>
            <person name="Overmann J."/>
            <person name="Amann R."/>
            <person name="Jetten M.S.M."/>
            <person name="Mascher T."/>
            <person name="Medema M.H."/>
            <person name="Devos D.P."/>
            <person name="Kaster A.-K."/>
            <person name="Ovreas L."/>
            <person name="Rohde M."/>
            <person name="Galperin M.Y."/>
            <person name="Jogler C."/>
        </authorList>
    </citation>
    <scope>NUCLEOTIDE SEQUENCE [LARGE SCALE GENOMIC DNA]</scope>
    <source>
        <strain evidence="1 2">V22</strain>
    </source>
</reference>
<proteinExistence type="predicted"/>
<dbReference type="AlphaFoldDB" id="A0A517T4U5"/>
<organism evidence="1 2">
    <name type="scientific">Calycomorphotria hydatis</name>
    <dbReference type="NCBI Taxonomy" id="2528027"/>
    <lineage>
        <taxon>Bacteria</taxon>
        <taxon>Pseudomonadati</taxon>
        <taxon>Planctomycetota</taxon>
        <taxon>Planctomycetia</taxon>
        <taxon>Planctomycetales</taxon>
        <taxon>Planctomycetaceae</taxon>
        <taxon>Calycomorphotria</taxon>
    </lineage>
</organism>
<accession>A0A517T4U5</accession>
<name>A0A517T4U5_9PLAN</name>
<keyword evidence="2" id="KW-1185">Reference proteome</keyword>
<dbReference type="Proteomes" id="UP000319976">
    <property type="component" value="Chromosome"/>
</dbReference>
<evidence type="ECO:0000313" key="2">
    <source>
        <dbReference type="Proteomes" id="UP000319976"/>
    </source>
</evidence>
<protein>
    <submittedName>
        <fullName evidence="1">Uncharacterized protein</fullName>
    </submittedName>
</protein>
<evidence type="ECO:0000313" key="1">
    <source>
        <dbReference type="EMBL" id="QDT63389.1"/>
    </source>
</evidence>
<gene>
    <name evidence="1" type="ORF">V22_06100</name>
</gene>
<sequence length="36" mass="4080">MESVLNSPKTFVWGKELFVRKHRRQPAIVAAEVTPG</sequence>